<reference evidence="2 3" key="1">
    <citation type="journal article" date="2017" name="BMC Genomics">
        <title>Chromosome level assembly and secondary metabolite potential of the parasitic fungus Cordyceps militaris.</title>
        <authorList>
            <person name="Kramer G.J."/>
            <person name="Nodwell J.R."/>
        </authorList>
    </citation>
    <scope>NUCLEOTIDE SEQUENCE [LARGE SCALE GENOMIC DNA]</scope>
    <source>
        <strain evidence="2 3">ATCC 34164</strain>
    </source>
</reference>
<evidence type="ECO:0000256" key="1">
    <source>
        <dbReference type="SAM" id="MobiDB-lite"/>
    </source>
</evidence>
<evidence type="ECO:0000313" key="3">
    <source>
        <dbReference type="Proteomes" id="UP000323067"/>
    </source>
</evidence>
<dbReference type="EMBL" id="CP023326">
    <property type="protein sequence ID" value="ATY65960.1"/>
    <property type="molecule type" value="Genomic_DNA"/>
</dbReference>
<name>A0A2H4SS63_CORMI</name>
<dbReference type="Proteomes" id="UP000323067">
    <property type="component" value="Chromosome iii"/>
</dbReference>
<protein>
    <submittedName>
        <fullName evidence="2">Lipase serine</fullName>
    </submittedName>
</protein>
<proteinExistence type="predicted"/>
<sequence>MPLRISLQRQVGNGIRNPNKTAARPTSAGSTGPFLQGPLRFVSECRLARDKQSHFGPAQHLRTFFIFQLLVAPLLSSLTNESTVPFST</sequence>
<accession>A0A2H4SS63</accession>
<feature type="region of interest" description="Disordered" evidence="1">
    <location>
        <begin position="10"/>
        <end position="32"/>
    </location>
</feature>
<dbReference type="VEuPathDB" id="FungiDB:CCM_09632"/>
<dbReference type="VEuPathDB" id="FungiDB:A9K55_002151"/>
<gene>
    <name evidence="2" type="ORF">A9K55_002151</name>
</gene>
<dbReference type="AlphaFoldDB" id="A0A2H4SS63"/>
<evidence type="ECO:0000313" key="2">
    <source>
        <dbReference type="EMBL" id="ATY65960.1"/>
    </source>
</evidence>
<organism evidence="2 3">
    <name type="scientific">Cordyceps militaris</name>
    <name type="common">Caterpillar fungus</name>
    <name type="synonym">Clavaria militaris</name>
    <dbReference type="NCBI Taxonomy" id="73501"/>
    <lineage>
        <taxon>Eukaryota</taxon>
        <taxon>Fungi</taxon>
        <taxon>Dikarya</taxon>
        <taxon>Ascomycota</taxon>
        <taxon>Pezizomycotina</taxon>
        <taxon>Sordariomycetes</taxon>
        <taxon>Hypocreomycetidae</taxon>
        <taxon>Hypocreales</taxon>
        <taxon>Cordycipitaceae</taxon>
        <taxon>Cordyceps</taxon>
    </lineage>
</organism>
<feature type="compositionally biased region" description="Polar residues" evidence="1">
    <location>
        <begin position="10"/>
        <end position="20"/>
    </location>
</feature>